<feature type="compositionally biased region" description="Polar residues" evidence="1">
    <location>
        <begin position="1"/>
        <end position="13"/>
    </location>
</feature>
<protein>
    <submittedName>
        <fullName evidence="2">Uncharacterized protein</fullName>
    </submittedName>
</protein>
<feature type="region of interest" description="Disordered" evidence="1">
    <location>
        <begin position="688"/>
        <end position="721"/>
    </location>
</feature>
<feature type="compositionally biased region" description="Pro residues" evidence="1">
    <location>
        <begin position="364"/>
        <end position="374"/>
    </location>
</feature>
<dbReference type="HOGENOM" id="CLU_407114_0_0_1"/>
<feature type="region of interest" description="Disordered" evidence="1">
    <location>
        <begin position="1"/>
        <end position="83"/>
    </location>
</feature>
<feature type="region of interest" description="Disordered" evidence="1">
    <location>
        <begin position="195"/>
        <end position="241"/>
    </location>
</feature>
<evidence type="ECO:0000256" key="1">
    <source>
        <dbReference type="SAM" id="MobiDB-lite"/>
    </source>
</evidence>
<dbReference type="EMBL" id="KL142373">
    <property type="protein sequence ID" value="KDR79490.1"/>
    <property type="molecule type" value="Genomic_DNA"/>
</dbReference>
<gene>
    <name evidence="2" type="ORF">GALMADRAFT_1242928</name>
</gene>
<evidence type="ECO:0000313" key="3">
    <source>
        <dbReference type="Proteomes" id="UP000027222"/>
    </source>
</evidence>
<name>A0A067T8J1_GALM3</name>
<feature type="compositionally biased region" description="Pro residues" evidence="1">
    <location>
        <begin position="618"/>
        <end position="627"/>
    </location>
</feature>
<feature type="region of interest" description="Disordered" evidence="1">
    <location>
        <begin position="618"/>
        <end position="653"/>
    </location>
</feature>
<dbReference type="OrthoDB" id="3058472at2759"/>
<feature type="compositionally biased region" description="Low complexity" evidence="1">
    <location>
        <begin position="331"/>
        <end position="342"/>
    </location>
</feature>
<feature type="region of interest" description="Disordered" evidence="1">
    <location>
        <begin position="528"/>
        <end position="587"/>
    </location>
</feature>
<feature type="compositionally biased region" description="Low complexity" evidence="1">
    <location>
        <begin position="351"/>
        <end position="363"/>
    </location>
</feature>
<reference evidence="3" key="1">
    <citation type="journal article" date="2014" name="Proc. Natl. Acad. Sci. U.S.A.">
        <title>Extensive sampling of basidiomycete genomes demonstrates inadequacy of the white-rot/brown-rot paradigm for wood decay fungi.</title>
        <authorList>
            <person name="Riley R."/>
            <person name="Salamov A.A."/>
            <person name="Brown D.W."/>
            <person name="Nagy L.G."/>
            <person name="Floudas D."/>
            <person name="Held B.W."/>
            <person name="Levasseur A."/>
            <person name="Lombard V."/>
            <person name="Morin E."/>
            <person name="Otillar R."/>
            <person name="Lindquist E.A."/>
            <person name="Sun H."/>
            <person name="LaButti K.M."/>
            <person name="Schmutz J."/>
            <person name="Jabbour D."/>
            <person name="Luo H."/>
            <person name="Baker S.E."/>
            <person name="Pisabarro A.G."/>
            <person name="Walton J.D."/>
            <person name="Blanchette R.A."/>
            <person name="Henrissat B."/>
            <person name="Martin F."/>
            <person name="Cullen D."/>
            <person name="Hibbett D.S."/>
            <person name="Grigoriev I.V."/>
        </authorList>
    </citation>
    <scope>NUCLEOTIDE SEQUENCE [LARGE SCALE GENOMIC DNA]</scope>
    <source>
        <strain evidence="3">CBS 339.88</strain>
    </source>
</reference>
<dbReference type="Proteomes" id="UP000027222">
    <property type="component" value="Unassembled WGS sequence"/>
</dbReference>
<organism evidence="2 3">
    <name type="scientific">Galerina marginata (strain CBS 339.88)</name>
    <dbReference type="NCBI Taxonomy" id="685588"/>
    <lineage>
        <taxon>Eukaryota</taxon>
        <taxon>Fungi</taxon>
        <taxon>Dikarya</taxon>
        <taxon>Basidiomycota</taxon>
        <taxon>Agaricomycotina</taxon>
        <taxon>Agaricomycetes</taxon>
        <taxon>Agaricomycetidae</taxon>
        <taxon>Agaricales</taxon>
        <taxon>Agaricineae</taxon>
        <taxon>Strophariaceae</taxon>
        <taxon>Galerina</taxon>
    </lineage>
</organism>
<sequence length="721" mass="79071">MADYQSRSRTQSIARPADAQFMPQTSHYSHHSVADDTASWVFNAQQNPPSLPPPEPTAFRTPLKGPRPLPNPYAPPHPGHAQGALHVVNTTEPLESSAASSQDYSVGAARPRRKKSFVGGLVKGIRKLPNAMFGRSSKNRLKRQVTLETVEGTSSSVTGMTTGNTLPLYTSNPATPTTGPGPSGLHVSYRPAEPTILESPPPRVVRLSDTQPQVQQKRPFSFRVPPPPSDSIEPEENSQLFSQDRPRFNEHLSSEGSISSNPAERTTVMVYDRESRYYDQNQQEPTMSQPVPQQVSSPGLSYVSEHLTLAPVRPASFHSMHAQAPPPIEIPQRAPTPAAAPRVSYAPQAPPQRATPQSLIPGAFPAPSPPPPDLPVQQADIHPPPPHIDAPPVEAVDSPVTAHPGPTADYLKMTLSPQPTSHNTVTTRTRTSYFRDPSFTSDLSPVERFFKMLYHMPWISHDRVTVDYLPGEGLGKMKKRKFRPMSSWYKSMMSRSRRSSATLDLLSNGTGTQASSLGASLALDFGSPLLGSRSQRSAEKKRTGHHKSHHHSSSRHHHHHHNSHQRRRHTTTTMDTTDSEAQKYGEKRSISPLLPAVYPFQYPSYPYQAFPSFPMPAPPVAPFPPQGQAPHNQARERPVSPRGPRGEQQQQQQPMMYAPAGYGAYQSMMAAPQVYVLHAAPGPSAHMNPPIPPALIPGAGHSEQSHDLQVATRDQKLPGSF</sequence>
<proteinExistence type="predicted"/>
<evidence type="ECO:0000313" key="2">
    <source>
        <dbReference type="EMBL" id="KDR79490.1"/>
    </source>
</evidence>
<feature type="compositionally biased region" description="Basic residues" evidence="1">
    <location>
        <begin position="542"/>
        <end position="570"/>
    </location>
</feature>
<feature type="region of interest" description="Disordered" evidence="1">
    <location>
        <begin position="319"/>
        <end position="393"/>
    </location>
</feature>
<keyword evidence="3" id="KW-1185">Reference proteome</keyword>
<accession>A0A067T8J1</accession>
<feature type="compositionally biased region" description="Pro residues" evidence="1">
    <location>
        <begin position="65"/>
        <end position="78"/>
    </location>
</feature>
<dbReference type="AlphaFoldDB" id="A0A067T8J1"/>
<dbReference type="STRING" id="685588.A0A067T8J1"/>